<keyword evidence="9" id="KW-1185">Reference proteome</keyword>
<name>A0A239KTP4_9BACT</name>
<evidence type="ECO:0000259" key="7">
    <source>
        <dbReference type="PROSITE" id="PS51462"/>
    </source>
</evidence>
<dbReference type="GO" id="GO:0010945">
    <property type="term" value="F:coenzyme A diphosphatase activity"/>
    <property type="evidence" value="ECO:0007669"/>
    <property type="project" value="InterPro"/>
</dbReference>
<dbReference type="InterPro" id="IPR015797">
    <property type="entry name" value="NUDIX_hydrolase-like_dom_sf"/>
</dbReference>
<dbReference type="PROSITE" id="PS51462">
    <property type="entry name" value="NUDIX"/>
    <property type="match status" value="1"/>
</dbReference>
<dbReference type="GO" id="GO:0046872">
    <property type="term" value="F:metal ion binding"/>
    <property type="evidence" value="ECO:0007669"/>
    <property type="project" value="UniProtKB-KW"/>
</dbReference>
<feature type="domain" description="Nudix hydrolase" evidence="7">
    <location>
        <begin position="26"/>
        <end position="168"/>
    </location>
</feature>
<evidence type="ECO:0000313" key="9">
    <source>
        <dbReference type="Proteomes" id="UP000198432"/>
    </source>
</evidence>
<dbReference type="InterPro" id="IPR045121">
    <property type="entry name" value="CoAse"/>
</dbReference>
<protein>
    <submittedName>
        <fullName evidence="8">NUDIX domain-containing protein</fullName>
    </submittedName>
</protein>
<dbReference type="PANTHER" id="PTHR12992">
    <property type="entry name" value="NUDIX HYDROLASE"/>
    <property type="match status" value="1"/>
</dbReference>
<evidence type="ECO:0000256" key="5">
    <source>
        <dbReference type="ARBA" id="ARBA00022842"/>
    </source>
</evidence>
<keyword evidence="5" id="KW-0460">Magnesium</keyword>
<evidence type="ECO:0000256" key="3">
    <source>
        <dbReference type="ARBA" id="ARBA00022723"/>
    </source>
</evidence>
<sequence length="191" mass="22063">MPDAHQTYKPTIVPVLSYEDIMLRSPRFAAVNIILYQKNGEWCFPLIVRKRYKHDKHSGEVALPGGQKEHFESSFAETALRESHEEVGIDRQDIRIIREMSPVYVPPSNFYVYPFISYTKRNPTFYLQKSEVADYIECPVSRFLSLSEQPEMMALPTTGGIEVPVMNLSGHVIWGATSMILSEFRQMLQRM</sequence>
<dbReference type="Pfam" id="PF00293">
    <property type="entry name" value="NUDIX"/>
    <property type="match status" value="1"/>
</dbReference>
<dbReference type="SUPFAM" id="SSF55811">
    <property type="entry name" value="Nudix"/>
    <property type="match status" value="1"/>
</dbReference>
<keyword evidence="4" id="KW-0378">Hydrolase</keyword>
<evidence type="ECO:0000313" key="8">
    <source>
        <dbReference type="EMBL" id="SNT21581.1"/>
    </source>
</evidence>
<dbReference type="PANTHER" id="PTHR12992:SF11">
    <property type="entry name" value="MITOCHONDRIAL COENZYME A DIPHOSPHATASE NUDT8"/>
    <property type="match status" value="1"/>
</dbReference>
<dbReference type="EMBL" id="FZOQ01000031">
    <property type="protein sequence ID" value="SNT21581.1"/>
    <property type="molecule type" value="Genomic_DNA"/>
</dbReference>
<organism evidence="8 9">
    <name type="scientific">Pontibacter ummariensis</name>
    <dbReference type="NCBI Taxonomy" id="1610492"/>
    <lineage>
        <taxon>Bacteria</taxon>
        <taxon>Pseudomonadati</taxon>
        <taxon>Bacteroidota</taxon>
        <taxon>Cytophagia</taxon>
        <taxon>Cytophagales</taxon>
        <taxon>Hymenobacteraceae</taxon>
        <taxon>Pontibacter</taxon>
    </lineage>
</organism>
<comment type="cofactor">
    <cofactor evidence="1">
        <name>Mn(2+)</name>
        <dbReference type="ChEBI" id="CHEBI:29035"/>
    </cofactor>
</comment>
<accession>A0A239KTP4</accession>
<evidence type="ECO:0000256" key="1">
    <source>
        <dbReference type="ARBA" id="ARBA00001936"/>
    </source>
</evidence>
<proteinExistence type="predicted"/>
<evidence type="ECO:0000256" key="4">
    <source>
        <dbReference type="ARBA" id="ARBA00022801"/>
    </source>
</evidence>
<keyword evidence="6" id="KW-0464">Manganese</keyword>
<reference evidence="9" key="1">
    <citation type="submission" date="2017-06" db="EMBL/GenBank/DDBJ databases">
        <authorList>
            <person name="Varghese N."/>
            <person name="Submissions S."/>
        </authorList>
    </citation>
    <scope>NUCLEOTIDE SEQUENCE [LARGE SCALE GENOMIC DNA]</scope>
    <source>
        <strain evidence="9">NKM1</strain>
    </source>
</reference>
<dbReference type="InterPro" id="IPR000086">
    <property type="entry name" value="NUDIX_hydrolase_dom"/>
</dbReference>
<evidence type="ECO:0000256" key="6">
    <source>
        <dbReference type="ARBA" id="ARBA00023211"/>
    </source>
</evidence>
<evidence type="ECO:0000256" key="2">
    <source>
        <dbReference type="ARBA" id="ARBA00001946"/>
    </source>
</evidence>
<dbReference type="AlphaFoldDB" id="A0A239KTP4"/>
<comment type="cofactor">
    <cofactor evidence="2">
        <name>Mg(2+)</name>
        <dbReference type="ChEBI" id="CHEBI:18420"/>
    </cofactor>
</comment>
<dbReference type="CDD" id="cd03426">
    <property type="entry name" value="NUDIX_CoAse_Nudt7"/>
    <property type="match status" value="1"/>
</dbReference>
<gene>
    <name evidence="8" type="ORF">SAMN06296052_13157</name>
</gene>
<dbReference type="Gene3D" id="3.90.79.10">
    <property type="entry name" value="Nucleoside Triphosphate Pyrophosphohydrolase"/>
    <property type="match status" value="1"/>
</dbReference>
<keyword evidence="3" id="KW-0479">Metal-binding</keyword>
<dbReference type="Proteomes" id="UP000198432">
    <property type="component" value="Unassembled WGS sequence"/>
</dbReference>